<keyword evidence="1" id="KW-1133">Transmembrane helix</keyword>
<organism evidence="3">
    <name type="scientific">Salpingoeca rosetta (strain ATCC 50818 / BSB-021)</name>
    <dbReference type="NCBI Taxonomy" id="946362"/>
    <lineage>
        <taxon>Eukaryota</taxon>
        <taxon>Choanoflagellata</taxon>
        <taxon>Craspedida</taxon>
        <taxon>Salpingoecidae</taxon>
        <taxon>Salpingoeca</taxon>
    </lineage>
</organism>
<feature type="transmembrane region" description="Helical" evidence="1">
    <location>
        <begin position="60"/>
        <end position="86"/>
    </location>
</feature>
<dbReference type="AlphaFoldDB" id="F2TYP4"/>
<keyword evidence="1" id="KW-0812">Transmembrane</keyword>
<feature type="transmembrane region" description="Helical" evidence="1">
    <location>
        <begin position="118"/>
        <end position="136"/>
    </location>
</feature>
<name>F2TYP4_SALR5</name>
<reference evidence="2" key="1">
    <citation type="submission" date="2009-08" db="EMBL/GenBank/DDBJ databases">
        <title>Annotation of Salpingoeca rosetta.</title>
        <authorList>
            <consortium name="The Broad Institute Genome Sequencing Platform"/>
            <person name="Russ C."/>
            <person name="Cuomo C."/>
            <person name="Burger G."/>
            <person name="Gray M.W."/>
            <person name="Holland P.W.H."/>
            <person name="King N."/>
            <person name="Lang F.B.F."/>
            <person name="Roger A.J."/>
            <person name="Ruiz-Trillo I."/>
            <person name="Young S.K."/>
            <person name="Zeng Q."/>
            <person name="Gargeya S."/>
            <person name="Alvarado L."/>
            <person name="Berlin A."/>
            <person name="Chapman S.B."/>
            <person name="Chen Z."/>
            <person name="Freedman E."/>
            <person name="Gellesch M."/>
            <person name="Goldberg J."/>
            <person name="Griggs A."/>
            <person name="Gujja S."/>
            <person name="Heilman E."/>
            <person name="Heiman D."/>
            <person name="Howarth C."/>
            <person name="Mehta T."/>
            <person name="Neiman D."/>
            <person name="Pearson M."/>
            <person name="Roberts A."/>
            <person name="Saif S."/>
            <person name="Shea T."/>
            <person name="Shenoy N."/>
            <person name="Sisk P."/>
            <person name="Stolte C."/>
            <person name="Sykes S."/>
            <person name="White J."/>
            <person name="Yandava C."/>
            <person name="Haas B."/>
            <person name="Nusbaum C."/>
            <person name="Birren B."/>
        </authorList>
    </citation>
    <scope>NUCLEOTIDE SEQUENCE [LARGE SCALE GENOMIC DNA]</scope>
    <source>
        <strain evidence="2">ATCC 50818</strain>
    </source>
</reference>
<sequence length="177" mass="19659">MTSFSLCVLFYRHLHQALSSSLLPFSLCFLRGIRSVLLLCSFAAVLVVVVVVVVQPRFPFPFLAFSFLSFFWFCSFLFLVCTRVFACVSSSPHMRTVPRSPPPPHLHPHTSSSIVRSYGASLFCVCACVLCAFASWCDHHACMHACTSTALPHPPPQHTHISTHAHMQCSSQLCVCL</sequence>
<evidence type="ECO:0000256" key="1">
    <source>
        <dbReference type="SAM" id="Phobius"/>
    </source>
</evidence>
<evidence type="ECO:0000313" key="3">
    <source>
        <dbReference type="Proteomes" id="UP000007799"/>
    </source>
</evidence>
<evidence type="ECO:0000313" key="2">
    <source>
        <dbReference type="EMBL" id="EGD78718.1"/>
    </source>
</evidence>
<gene>
    <name evidence="2" type="ORF">PTSG_11769</name>
</gene>
<dbReference type="InParanoid" id="F2TYP4"/>
<feature type="transmembrane region" description="Helical" evidence="1">
    <location>
        <begin position="36"/>
        <end position="54"/>
    </location>
</feature>
<dbReference type="EMBL" id="GL832957">
    <property type="protein sequence ID" value="EGD78718.1"/>
    <property type="molecule type" value="Genomic_DNA"/>
</dbReference>
<dbReference type="Proteomes" id="UP000007799">
    <property type="component" value="Unassembled WGS sequence"/>
</dbReference>
<accession>F2TYP4</accession>
<dbReference type="KEGG" id="sre:PTSG_11769"/>
<keyword evidence="3" id="KW-1185">Reference proteome</keyword>
<keyword evidence="1" id="KW-0472">Membrane</keyword>
<dbReference type="GeneID" id="16078272"/>
<protein>
    <submittedName>
        <fullName evidence="2">Uncharacterized protein</fullName>
    </submittedName>
</protein>
<proteinExistence type="predicted"/>
<dbReference type="RefSeq" id="XP_004997675.1">
    <property type="nucleotide sequence ID" value="XM_004997618.1"/>
</dbReference>